<evidence type="ECO:0000256" key="1">
    <source>
        <dbReference type="SAM" id="Coils"/>
    </source>
</evidence>
<feature type="coiled-coil region" evidence="1">
    <location>
        <begin position="288"/>
        <end position="315"/>
    </location>
</feature>
<evidence type="ECO:0000259" key="2">
    <source>
        <dbReference type="Pfam" id="PF03407"/>
    </source>
</evidence>
<dbReference type="InterPro" id="IPR005069">
    <property type="entry name" value="Nucl-diP-sugar_transferase"/>
</dbReference>
<organism evidence="3 4">
    <name type="scientific">[Myrmecia] bisecta</name>
    <dbReference type="NCBI Taxonomy" id="41462"/>
    <lineage>
        <taxon>Eukaryota</taxon>
        <taxon>Viridiplantae</taxon>
        <taxon>Chlorophyta</taxon>
        <taxon>core chlorophytes</taxon>
        <taxon>Trebouxiophyceae</taxon>
        <taxon>Trebouxiales</taxon>
        <taxon>Trebouxiaceae</taxon>
        <taxon>Myrmecia</taxon>
    </lineage>
</organism>
<feature type="domain" description="Nucleotide-diphospho-sugar transferase" evidence="2">
    <location>
        <begin position="82"/>
        <end position="267"/>
    </location>
</feature>
<dbReference type="Proteomes" id="UP001489004">
    <property type="component" value="Unassembled WGS sequence"/>
</dbReference>
<dbReference type="EMBL" id="JALJOR010000005">
    <property type="protein sequence ID" value="KAK9816940.1"/>
    <property type="molecule type" value="Genomic_DNA"/>
</dbReference>
<gene>
    <name evidence="3" type="ORF">WJX72_007222</name>
</gene>
<reference evidence="3 4" key="1">
    <citation type="journal article" date="2024" name="Nat. Commun.">
        <title>Phylogenomics reveals the evolutionary origins of lichenization in chlorophyte algae.</title>
        <authorList>
            <person name="Puginier C."/>
            <person name="Libourel C."/>
            <person name="Otte J."/>
            <person name="Skaloud P."/>
            <person name="Haon M."/>
            <person name="Grisel S."/>
            <person name="Petersen M."/>
            <person name="Berrin J.G."/>
            <person name="Delaux P.M."/>
            <person name="Dal Grande F."/>
            <person name="Keller J."/>
        </authorList>
    </citation>
    <scope>NUCLEOTIDE SEQUENCE [LARGE SCALE GENOMIC DNA]</scope>
    <source>
        <strain evidence="3 4">SAG 2043</strain>
    </source>
</reference>
<dbReference type="Pfam" id="PF03407">
    <property type="entry name" value="Nucleotid_trans"/>
    <property type="match status" value="1"/>
</dbReference>
<keyword evidence="4" id="KW-1185">Reference proteome</keyword>
<name>A0AAW1Q4I2_9CHLO</name>
<protein>
    <recommendedName>
        <fullName evidence="2">Nucleotide-diphospho-sugar transferase domain-containing protein</fullName>
    </recommendedName>
</protein>
<evidence type="ECO:0000313" key="3">
    <source>
        <dbReference type="EMBL" id="KAK9816940.1"/>
    </source>
</evidence>
<evidence type="ECO:0000313" key="4">
    <source>
        <dbReference type="Proteomes" id="UP001489004"/>
    </source>
</evidence>
<keyword evidence="1" id="KW-0175">Coiled coil</keyword>
<comment type="caution">
    <text evidence="3">The sequence shown here is derived from an EMBL/GenBank/DDBJ whole genome shotgun (WGS) entry which is preliminary data.</text>
</comment>
<dbReference type="AlphaFoldDB" id="A0AAW1Q4I2"/>
<proteinExistence type="predicted"/>
<accession>A0AAW1Q4I2</accession>
<sequence>MSGPQELKLRPGLGGNRRLLQEGADQQQVLPLVLTKRNYRRVMEMIATPGRQIIYTTFVMDGEQRQLQETRNFMWWLKKIGLMNNTIIISYDAPSCDLLAENGLPCWIDRAAPPVDMLKGQYRDRVPGWYQKYWWALKLAEANFTAMFTDNDAAIMRDPWPLHDTSYDIEGLSDFNWLPTPPNPKDMLLGACLIYRMGHNPDQAANQWLMKGGDTDPEKSTAHTNPCQSTGLWFAEPRDPTKRFFRDFLVWIQEVRLDQWDQAAWNESDLKIVRFKELGLWHAEDWDIDEGQLYIKDLKQNLTKLEVEMQQIDAAHLAKQLADAAYSVKISGFTSGQLAQTVKRSLTGKWPDSSAPLDLLTAMLNVVMRMATSAKGDDSTAQKHA</sequence>